<sequence length="45" mass="5476">MKKSTQDDTIVIRHFHISELLLPMFTYQKKGIRLIDFEEFDYTKV</sequence>
<evidence type="ECO:0000313" key="1">
    <source>
        <dbReference type="EMBL" id="ESL03162.1"/>
    </source>
</evidence>
<dbReference type="AlphaFoldDB" id="V2Y508"/>
<comment type="caution">
    <text evidence="1">The sequence shown here is derived from an EMBL/GenBank/DDBJ whole genome shotgun (WGS) entry which is preliminary data.</text>
</comment>
<keyword evidence="2" id="KW-1185">Reference proteome</keyword>
<proteinExistence type="predicted"/>
<name>V2Y508_9FIRM</name>
<reference evidence="1 2" key="1">
    <citation type="submission" date="2013-06" db="EMBL/GenBank/DDBJ databases">
        <authorList>
            <person name="Weinstock G."/>
            <person name="Sodergren E."/>
            <person name="Clifton S."/>
            <person name="Fulton L."/>
            <person name="Fulton B."/>
            <person name="Courtney L."/>
            <person name="Fronick C."/>
            <person name="Harrison M."/>
            <person name="Strong C."/>
            <person name="Farmer C."/>
            <person name="Delahaunty K."/>
            <person name="Markovic C."/>
            <person name="Hall O."/>
            <person name="Minx P."/>
            <person name="Tomlinson C."/>
            <person name="Mitreva M."/>
            <person name="Nelson J."/>
            <person name="Hou S."/>
            <person name="Wollam A."/>
            <person name="Pepin K.H."/>
            <person name="Johnson M."/>
            <person name="Bhonagiri V."/>
            <person name="Nash W.E."/>
            <person name="Warren W."/>
            <person name="Chinwalla A."/>
            <person name="Mardis E.R."/>
            <person name="Wilson R.K."/>
        </authorList>
    </citation>
    <scope>NUCLEOTIDE SEQUENCE [LARGE SCALE GENOMIC DNA]</scope>
    <source>
        <strain evidence="1 2">ATCC 51271</strain>
    </source>
</reference>
<dbReference type="STRING" id="592026.GCWU0000282_002036"/>
<accession>V2Y508</accession>
<dbReference type="Proteomes" id="UP000018227">
    <property type="component" value="Unassembled WGS sequence"/>
</dbReference>
<dbReference type="EMBL" id="ACIL03000013">
    <property type="protein sequence ID" value="ESL03162.1"/>
    <property type="molecule type" value="Genomic_DNA"/>
</dbReference>
<protein>
    <submittedName>
        <fullName evidence="1">Uncharacterized protein</fullName>
    </submittedName>
</protein>
<organism evidence="1 2">
    <name type="scientific">Catonella morbi ATCC 51271</name>
    <dbReference type="NCBI Taxonomy" id="592026"/>
    <lineage>
        <taxon>Bacteria</taxon>
        <taxon>Bacillati</taxon>
        <taxon>Bacillota</taxon>
        <taxon>Clostridia</taxon>
        <taxon>Lachnospirales</taxon>
        <taxon>Lachnospiraceae</taxon>
        <taxon>Catonella</taxon>
    </lineage>
</organism>
<gene>
    <name evidence="1" type="ORF">GCWU0000282_002036</name>
</gene>
<dbReference type="HOGENOM" id="CLU_3197630_0_0_9"/>
<evidence type="ECO:0000313" key="2">
    <source>
        <dbReference type="Proteomes" id="UP000018227"/>
    </source>
</evidence>